<keyword evidence="3" id="KW-1185">Reference proteome</keyword>
<dbReference type="Proteomes" id="UP001215598">
    <property type="component" value="Unassembled WGS sequence"/>
</dbReference>
<feature type="compositionally biased region" description="Low complexity" evidence="1">
    <location>
        <begin position="256"/>
        <end position="266"/>
    </location>
</feature>
<gene>
    <name evidence="2" type="ORF">B0H16DRAFT_1855468</name>
</gene>
<accession>A0AAD7ILQ9</accession>
<feature type="compositionally biased region" description="Polar residues" evidence="1">
    <location>
        <begin position="267"/>
        <end position="276"/>
    </location>
</feature>
<feature type="region of interest" description="Disordered" evidence="1">
    <location>
        <begin position="186"/>
        <end position="207"/>
    </location>
</feature>
<protein>
    <submittedName>
        <fullName evidence="2">Uncharacterized protein</fullName>
    </submittedName>
</protein>
<reference evidence="2" key="1">
    <citation type="submission" date="2023-03" db="EMBL/GenBank/DDBJ databases">
        <title>Massive genome expansion in bonnet fungi (Mycena s.s.) driven by repeated elements and novel gene families across ecological guilds.</title>
        <authorList>
            <consortium name="Lawrence Berkeley National Laboratory"/>
            <person name="Harder C.B."/>
            <person name="Miyauchi S."/>
            <person name="Viragh M."/>
            <person name="Kuo A."/>
            <person name="Thoen E."/>
            <person name="Andreopoulos B."/>
            <person name="Lu D."/>
            <person name="Skrede I."/>
            <person name="Drula E."/>
            <person name="Henrissat B."/>
            <person name="Morin E."/>
            <person name="Kohler A."/>
            <person name="Barry K."/>
            <person name="LaButti K."/>
            <person name="Morin E."/>
            <person name="Salamov A."/>
            <person name="Lipzen A."/>
            <person name="Mereny Z."/>
            <person name="Hegedus B."/>
            <person name="Baldrian P."/>
            <person name="Stursova M."/>
            <person name="Weitz H."/>
            <person name="Taylor A."/>
            <person name="Grigoriev I.V."/>
            <person name="Nagy L.G."/>
            <person name="Martin F."/>
            <person name="Kauserud H."/>
        </authorList>
    </citation>
    <scope>NUCLEOTIDE SEQUENCE</scope>
    <source>
        <strain evidence="2">CBHHK182m</strain>
    </source>
</reference>
<evidence type="ECO:0000313" key="3">
    <source>
        <dbReference type="Proteomes" id="UP001215598"/>
    </source>
</evidence>
<dbReference type="EMBL" id="JARKIB010000081">
    <property type="protein sequence ID" value="KAJ7746067.1"/>
    <property type="molecule type" value="Genomic_DNA"/>
</dbReference>
<comment type="caution">
    <text evidence="2">The sequence shown here is derived from an EMBL/GenBank/DDBJ whole genome shotgun (WGS) entry which is preliminary data.</text>
</comment>
<feature type="region of interest" description="Disordered" evidence="1">
    <location>
        <begin position="256"/>
        <end position="276"/>
    </location>
</feature>
<organism evidence="2 3">
    <name type="scientific">Mycena metata</name>
    <dbReference type="NCBI Taxonomy" id="1033252"/>
    <lineage>
        <taxon>Eukaryota</taxon>
        <taxon>Fungi</taxon>
        <taxon>Dikarya</taxon>
        <taxon>Basidiomycota</taxon>
        <taxon>Agaricomycotina</taxon>
        <taxon>Agaricomycetes</taxon>
        <taxon>Agaricomycetidae</taxon>
        <taxon>Agaricales</taxon>
        <taxon>Marasmiineae</taxon>
        <taxon>Mycenaceae</taxon>
        <taxon>Mycena</taxon>
    </lineage>
</organism>
<name>A0AAD7ILQ9_9AGAR</name>
<evidence type="ECO:0000313" key="2">
    <source>
        <dbReference type="EMBL" id="KAJ7746067.1"/>
    </source>
</evidence>
<sequence length="276" mass="30657">MPPPQHNTHCLTNLPLVPPVYVSCTGCTYYDGNFHSKLTHSRCKDCHFWVAILGPKSSALKNIPAERLLDNTLEHFDTNTAVFRLKIPPLLPITLHRPSMMQKHVSCILLCGLWCTHRLVCPAASFCLPDLHAVKLVHIVLTQHGCPPTSTAGRWCGRPPPPSIALPPLPGGSQDKPMRMHTGFEDSRQQWKPDPPSNTMHIKPTRMSTRGCSQPWVWNIECERKLSPHAPFFDSNRAEDIADVEMRCILSLCSPSPAPPSSISSSVTLSAQDRCP</sequence>
<proteinExistence type="predicted"/>
<evidence type="ECO:0000256" key="1">
    <source>
        <dbReference type="SAM" id="MobiDB-lite"/>
    </source>
</evidence>
<dbReference type="AlphaFoldDB" id="A0AAD7ILQ9"/>